<reference evidence="7" key="1">
    <citation type="submission" date="2017-08" db="EMBL/GenBank/DDBJ databases">
        <authorList>
            <person name="Polle J.E."/>
            <person name="Barry K."/>
            <person name="Cushman J."/>
            <person name="Schmutz J."/>
            <person name="Tran D."/>
            <person name="Hathwaick L.T."/>
            <person name="Yim W.C."/>
            <person name="Jenkins J."/>
            <person name="Mckie-Krisberg Z.M."/>
            <person name="Prochnik S."/>
            <person name="Lindquist E."/>
            <person name="Dockter R.B."/>
            <person name="Adam C."/>
            <person name="Molina H."/>
            <person name="Bunkerborg J."/>
            <person name="Jin E."/>
            <person name="Buchheim M."/>
            <person name="Magnuson J."/>
        </authorList>
    </citation>
    <scope>NUCLEOTIDE SEQUENCE</scope>
    <source>
        <strain evidence="7">CCAP 19/18</strain>
    </source>
</reference>
<comment type="subcellular location">
    <subcellularLocation>
        <location evidence="1">Nucleus</location>
        <location evidence="1">Nucleolus</location>
    </subcellularLocation>
</comment>
<evidence type="ECO:0000256" key="3">
    <source>
        <dbReference type="ARBA" id="ARBA00023242"/>
    </source>
</evidence>
<sequence>MAKSKQVSESESDGFLSLEQNTSASVPKLAQATNKKSRKQQQHQSSQDDNAAQPSGSSRVIYLGNLPHGFYEKELLGYFSQFGKLTRVRLSRNKKTGKAKHYAFLEFQHPDVARIVSDAMDGYFMFSQRLSCKLMRPEQVHPLLFKGANHKFRNIPWRKLERQRHDKELTPEEHARRVARRIKKDNKRQARIKEAGIDYEYTGLKSQLPVQSKRTKLE</sequence>
<keyword evidence="2 4" id="KW-0694">RNA-binding</keyword>
<feature type="region of interest" description="Disordered" evidence="5">
    <location>
        <begin position="170"/>
        <end position="189"/>
    </location>
</feature>
<feature type="region of interest" description="Disordered" evidence="5">
    <location>
        <begin position="1"/>
        <end position="56"/>
    </location>
</feature>
<dbReference type="PANTHER" id="PTHR46754">
    <property type="entry name" value="MKI67 FHA DOMAIN-INTERACTING NUCLEOLAR PHOSPHOPROTEIN"/>
    <property type="match status" value="1"/>
</dbReference>
<organism evidence="7 8">
    <name type="scientific">Dunaliella salina</name>
    <name type="common">Green alga</name>
    <name type="synonym">Protococcus salinus</name>
    <dbReference type="NCBI Taxonomy" id="3046"/>
    <lineage>
        <taxon>Eukaryota</taxon>
        <taxon>Viridiplantae</taxon>
        <taxon>Chlorophyta</taxon>
        <taxon>core chlorophytes</taxon>
        <taxon>Chlorophyceae</taxon>
        <taxon>CS clade</taxon>
        <taxon>Chlamydomonadales</taxon>
        <taxon>Dunaliellaceae</taxon>
        <taxon>Dunaliella</taxon>
    </lineage>
</organism>
<evidence type="ECO:0000256" key="1">
    <source>
        <dbReference type="ARBA" id="ARBA00004604"/>
    </source>
</evidence>
<feature type="domain" description="RRM" evidence="6">
    <location>
        <begin position="59"/>
        <end position="137"/>
    </location>
</feature>
<dbReference type="InterPro" id="IPR035979">
    <property type="entry name" value="RBD_domain_sf"/>
</dbReference>
<dbReference type="CDD" id="cd12307">
    <property type="entry name" value="RRM_NIFK_like"/>
    <property type="match status" value="1"/>
</dbReference>
<accession>A0ABQ7H3D2</accession>
<gene>
    <name evidence="7" type="ORF">DUNSADRAFT_13242</name>
</gene>
<protein>
    <recommendedName>
        <fullName evidence="6">RRM domain-containing protein</fullName>
    </recommendedName>
</protein>
<feature type="compositionally biased region" description="Basic residues" evidence="5">
    <location>
        <begin position="177"/>
        <end position="186"/>
    </location>
</feature>
<name>A0ABQ7H3D2_DUNSA</name>
<evidence type="ECO:0000256" key="2">
    <source>
        <dbReference type="ARBA" id="ARBA00022884"/>
    </source>
</evidence>
<evidence type="ECO:0000313" key="7">
    <source>
        <dbReference type="EMBL" id="KAF5841374.1"/>
    </source>
</evidence>
<keyword evidence="8" id="KW-1185">Reference proteome</keyword>
<dbReference type="Gene3D" id="3.30.70.330">
    <property type="match status" value="1"/>
</dbReference>
<evidence type="ECO:0000256" key="5">
    <source>
        <dbReference type="SAM" id="MobiDB-lite"/>
    </source>
</evidence>
<evidence type="ECO:0000313" key="8">
    <source>
        <dbReference type="Proteomes" id="UP000815325"/>
    </source>
</evidence>
<dbReference type="Proteomes" id="UP000815325">
    <property type="component" value="Unassembled WGS sequence"/>
</dbReference>
<dbReference type="Pfam" id="PF00076">
    <property type="entry name" value="RRM_1"/>
    <property type="match status" value="1"/>
</dbReference>
<dbReference type="InterPro" id="IPR000504">
    <property type="entry name" value="RRM_dom"/>
</dbReference>
<evidence type="ECO:0000259" key="6">
    <source>
        <dbReference type="PROSITE" id="PS50102"/>
    </source>
</evidence>
<dbReference type="SUPFAM" id="SSF54928">
    <property type="entry name" value="RNA-binding domain, RBD"/>
    <property type="match status" value="1"/>
</dbReference>
<dbReference type="EMBL" id="MU069487">
    <property type="protein sequence ID" value="KAF5841374.1"/>
    <property type="molecule type" value="Genomic_DNA"/>
</dbReference>
<dbReference type="InterPro" id="IPR012677">
    <property type="entry name" value="Nucleotide-bd_a/b_plait_sf"/>
</dbReference>
<evidence type="ECO:0000256" key="4">
    <source>
        <dbReference type="PROSITE-ProRule" id="PRU00176"/>
    </source>
</evidence>
<dbReference type="SMART" id="SM00360">
    <property type="entry name" value="RRM"/>
    <property type="match status" value="1"/>
</dbReference>
<comment type="caution">
    <text evidence="7">The sequence shown here is derived from an EMBL/GenBank/DDBJ whole genome shotgun (WGS) entry which is preliminary data.</text>
</comment>
<dbReference type="PROSITE" id="PS50102">
    <property type="entry name" value="RRM"/>
    <property type="match status" value="1"/>
</dbReference>
<keyword evidence="3" id="KW-0539">Nucleus</keyword>
<proteinExistence type="predicted"/>